<comment type="caution">
    <text evidence="9">The sequence shown here is derived from an EMBL/GenBank/DDBJ whole genome shotgun (WGS) entry which is preliminary data.</text>
</comment>
<dbReference type="Gene3D" id="3.10.20.30">
    <property type="match status" value="1"/>
</dbReference>
<dbReference type="EMBL" id="QFOH01000004">
    <property type="protein sequence ID" value="PZP25852.1"/>
    <property type="molecule type" value="Genomic_DNA"/>
</dbReference>
<dbReference type="InterPro" id="IPR001041">
    <property type="entry name" value="2Fe-2S_ferredoxin-type"/>
</dbReference>
<dbReference type="Gene3D" id="2.40.30.10">
    <property type="entry name" value="Translation factors"/>
    <property type="match status" value="1"/>
</dbReference>
<evidence type="ECO:0000313" key="10">
    <source>
        <dbReference type="Proteomes" id="UP000249198"/>
    </source>
</evidence>
<proteinExistence type="predicted"/>
<dbReference type="CDD" id="cd06185">
    <property type="entry name" value="PDR_like"/>
    <property type="match status" value="1"/>
</dbReference>
<name>A0A2W5F3T7_9PSED</name>
<evidence type="ECO:0000256" key="3">
    <source>
        <dbReference type="ARBA" id="ARBA00022723"/>
    </source>
</evidence>
<keyword evidence="1" id="KW-0285">Flavoprotein</keyword>
<dbReference type="GO" id="GO:0016491">
    <property type="term" value="F:oxidoreductase activity"/>
    <property type="evidence" value="ECO:0007669"/>
    <property type="project" value="UniProtKB-KW"/>
</dbReference>
<dbReference type="PROSITE" id="PS51085">
    <property type="entry name" value="2FE2S_FER_2"/>
    <property type="match status" value="1"/>
</dbReference>
<dbReference type="InterPro" id="IPR039261">
    <property type="entry name" value="FNR_nucleotide-bd"/>
</dbReference>
<dbReference type="GO" id="GO:0046872">
    <property type="term" value="F:metal ion binding"/>
    <property type="evidence" value="ECO:0007669"/>
    <property type="project" value="UniProtKB-KW"/>
</dbReference>
<feature type="domain" description="FAD-binding FR-type" evidence="8">
    <location>
        <begin position="1"/>
        <end position="101"/>
    </location>
</feature>
<dbReference type="PRINTS" id="PR00409">
    <property type="entry name" value="PHDIOXRDTASE"/>
</dbReference>
<gene>
    <name evidence="9" type="ORF">DI599_04355</name>
</gene>
<dbReference type="InterPro" id="IPR036010">
    <property type="entry name" value="2Fe-2S_ferredoxin-like_sf"/>
</dbReference>
<dbReference type="AlphaFoldDB" id="A0A2W5F3T7"/>
<keyword evidence="5" id="KW-0408">Iron</keyword>
<keyword evidence="6" id="KW-0411">Iron-sulfur</keyword>
<evidence type="ECO:0000259" key="7">
    <source>
        <dbReference type="PROSITE" id="PS51085"/>
    </source>
</evidence>
<dbReference type="PANTHER" id="PTHR47354">
    <property type="entry name" value="NADH OXIDOREDUCTASE HCR"/>
    <property type="match status" value="1"/>
</dbReference>
<keyword evidence="2" id="KW-0001">2Fe-2S</keyword>
<sequence>MFDVTVTAKRREAEGIYSFELRRADGAELPPFAAGAHIDVQLGDGLLRQYSLCNSPRERHRYVIAVLREPASRGGSSTLHERIEVGQRLSIGEPRNLFALQAQGRRHLLLAGGIGITPLLSMAHELAASGADFELHYRAKAPTHAAFLELLDDAPFSARTSRYFARADFDVARLIGPPQADSHLYVCGPESFMAHVLDSARALGWADAQLHREHFAAPLPTATANDGSFEVQIASSGAVYQIPAERSVHKVLEEAGIEIPVSCCQGICGACLTPVLEGIPDHRDLVLSEEEQAENTLFTPCCSRAKSPRLVLDL</sequence>
<protein>
    <submittedName>
        <fullName evidence="9">Oxidoreductase</fullName>
    </submittedName>
</protein>
<evidence type="ECO:0000259" key="8">
    <source>
        <dbReference type="PROSITE" id="PS51384"/>
    </source>
</evidence>
<keyword evidence="4" id="KW-0560">Oxidoreductase</keyword>
<dbReference type="Pfam" id="PF22290">
    <property type="entry name" value="DmmA-like_N"/>
    <property type="match status" value="1"/>
</dbReference>
<reference evidence="9 10" key="1">
    <citation type="submission" date="2017-08" db="EMBL/GenBank/DDBJ databases">
        <title>Infants hospitalized years apart are colonized by the same room-sourced microbial strains.</title>
        <authorList>
            <person name="Brooks B."/>
            <person name="Olm M.R."/>
            <person name="Firek B.A."/>
            <person name="Baker R."/>
            <person name="Thomas B.C."/>
            <person name="Morowitz M.J."/>
            <person name="Banfield J.F."/>
        </authorList>
    </citation>
    <scope>NUCLEOTIDE SEQUENCE [LARGE SCALE GENOMIC DNA]</scope>
    <source>
        <strain evidence="9">S2_009_000_R2_77</strain>
    </source>
</reference>
<dbReference type="InterPro" id="IPR017927">
    <property type="entry name" value="FAD-bd_FR_type"/>
</dbReference>
<evidence type="ECO:0000256" key="4">
    <source>
        <dbReference type="ARBA" id="ARBA00023002"/>
    </source>
</evidence>
<dbReference type="PROSITE" id="PS51384">
    <property type="entry name" value="FAD_FR"/>
    <property type="match status" value="1"/>
</dbReference>
<evidence type="ECO:0000256" key="6">
    <source>
        <dbReference type="ARBA" id="ARBA00023014"/>
    </source>
</evidence>
<dbReference type="InterPro" id="IPR050415">
    <property type="entry name" value="MRET"/>
</dbReference>
<evidence type="ECO:0000256" key="5">
    <source>
        <dbReference type="ARBA" id="ARBA00023004"/>
    </source>
</evidence>
<dbReference type="InterPro" id="IPR017938">
    <property type="entry name" value="Riboflavin_synthase-like_b-brl"/>
</dbReference>
<dbReference type="InterPro" id="IPR012675">
    <property type="entry name" value="Beta-grasp_dom_sf"/>
</dbReference>
<dbReference type="Pfam" id="PF00111">
    <property type="entry name" value="Fer2"/>
    <property type="match status" value="1"/>
</dbReference>
<evidence type="ECO:0000313" key="9">
    <source>
        <dbReference type="EMBL" id="PZP25852.1"/>
    </source>
</evidence>
<dbReference type="SUPFAM" id="SSF52343">
    <property type="entry name" value="Ferredoxin reductase-like, C-terminal NADP-linked domain"/>
    <property type="match status" value="1"/>
</dbReference>
<evidence type="ECO:0000256" key="1">
    <source>
        <dbReference type="ARBA" id="ARBA00022630"/>
    </source>
</evidence>
<dbReference type="Proteomes" id="UP000249198">
    <property type="component" value="Unassembled WGS sequence"/>
</dbReference>
<dbReference type="SUPFAM" id="SSF54292">
    <property type="entry name" value="2Fe-2S ferredoxin-like"/>
    <property type="match status" value="1"/>
</dbReference>
<dbReference type="CDD" id="cd00207">
    <property type="entry name" value="fer2"/>
    <property type="match status" value="1"/>
</dbReference>
<dbReference type="PANTHER" id="PTHR47354:SF1">
    <property type="entry name" value="CARNITINE MONOOXYGENASE REDUCTASE SUBUNIT"/>
    <property type="match status" value="1"/>
</dbReference>
<evidence type="ECO:0000256" key="2">
    <source>
        <dbReference type="ARBA" id="ARBA00022714"/>
    </source>
</evidence>
<dbReference type="InterPro" id="IPR054582">
    <property type="entry name" value="DmmA-like_N"/>
</dbReference>
<dbReference type="Gene3D" id="3.40.50.80">
    <property type="entry name" value="Nucleotide-binding domain of ferredoxin-NADP reductase (FNR) module"/>
    <property type="match status" value="1"/>
</dbReference>
<feature type="domain" description="2Fe-2S ferredoxin-type" evidence="7">
    <location>
        <begin position="229"/>
        <end position="314"/>
    </location>
</feature>
<accession>A0A2W5F3T7</accession>
<dbReference type="RefSeq" id="WP_273229530.1">
    <property type="nucleotide sequence ID" value="NZ_QFOH01000004.1"/>
</dbReference>
<dbReference type="GO" id="GO:0051537">
    <property type="term" value="F:2 iron, 2 sulfur cluster binding"/>
    <property type="evidence" value="ECO:0007669"/>
    <property type="project" value="UniProtKB-KW"/>
</dbReference>
<dbReference type="SUPFAM" id="SSF63380">
    <property type="entry name" value="Riboflavin synthase domain-like"/>
    <property type="match status" value="1"/>
</dbReference>
<keyword evidence="3" id="KW-0479">Metal-binding</keyword>
<organism evidence="9 10">
    <name type="scientific">Pseudomonas kuykendallii</name>
    <dbReference type="NCBI Taxonomy" id="1007099"/>
    <lineage>
        <taxon>Bacteria</taxon>
        <taxon>Pseudomonadati</taxon>
        <taxon>Pseudomonadota</taxon>
        <taxon>Gammaproteobacteria</taxon>
        <taxon>Pseudomonadales</taxon>
        <taxon>Pseudomonadaceae</taxon>
        <taxon>Pseudomonas</taxon>
    </lineage>
</organism>